<organism evidence="2 3">
    <name type="scientific">Glycomyces sambucus</name>
    <dbReference type="NCBI Taxonomy" id="380244"/>
    <lineage>
        <taxon>Bacteria</taxon>
        <taxon>Bacillati</taxon>
        <taxon>Actinomycetota</taxon>
        <taxon>Actinomycetes</taxon>
        <taxon>Glycomycetales</taxon>
        <taxon>Glycomycetaceae</taxon>
        <taxon>Glycomyces</taxon>
    </lineage>
</organism>
<dbReference type="EMBL" id="FNGF01000002">
    <property type="protein sequence ID" value="SDK86034.1"/>
    <property type="molecule type" value="Genomic_DNA"/>
</dbReference>
<gene>
    <name evidence="2" type="ORF">SAMN05216298_1704</name>
</gene>
<reference evidence="3" key="1">
    <citation type="submission" date="2016-10" db="EMBL/GenBank/DDBJ databases">
        <authorList>
            <person name="Varghese N."/>
            <person name="Submissions S."/>
        </authorList>
    </citation>
    <scope>NUCLEOTIDE SEQUENCE [LARGE SCALE GENOMIC DNA]</scope>
    <source>
        <strain evidence="3">CGMCC 4.3147</strain>
    </source>
</reference>
<sequence length="121" mass="13209">MPEADRLAVTGDPSEIRELLALLRRDPELRTAGLGLEFRRPGRGELGAVTDTLTMFAGNPAVLTAATTTIGVWLGARIRPTRIRLKRGDTEVEVETLRAKRADAYARELLAELSKEGEPGE</sequence>
<protein>
    <submittedName>
        <fullName evidence="2">Uncharacterized protein</fullName>
    </submittedName>
</protein>
<dbReference type="STRING" id="380244.SAMN05216298_1704"/>
<dbReference type="Pfam" id="PF19953">
    <property type="entry name" value="EACC1"/>
    <property type="match status" value="1"/>
</dbReference>
<evidence type="ECO:0000313" key="3">
    <source>
        <dbReference type="Proteomes" id="UP000198662"/>
    </source>
</evidence>
<name>A0A1G9FCA7_9ACTN</name>
<feature type="transmembrane region" description="Helical" evidence="1">
    <location>
        <begin position="56"/>
        <end position="76"/>
    </location>
</feature>
<evidence type="ECO:0000313" key="2">
    <source>
        <dbReference type="EMBL" id="SDK86034.1"/>
    </source>
</evidence>
<proteinExistence type="predicted"/>
<dbReference type="Proteomes" id="UP000198662">
    <property type="component" value="Unassembled WGS sequence"/>
</dbReference>
<keyword evidence="3" id="KW-1185">Reference proteome</keyword>
<dbReference type="AlphaFoldDB" id="A0A1G9FCA7"/>
<accession>A0A1G9FCA7</accession>
<keyword evidence="1" id="KW-0812">Transmembrane</keyword>
<dbReference type="OrthoDB" id="5193369at2"/>
<keyword evidence="1" id="KW-1133">Transmembrane helix</keyword>
<keyword evidence="1" id="KW-0472">Membrane</keyword>
<dbReference type="RefSeq" id="WP_091046058.1">
    <property type="nucleotide sequence ID" value="NZ_FNGF01000002.1"/>
</dbReference>
<evidence type="ECO:0000256" key="1">
    <source>
        <dbReference type="SAM" id="Phobius"/>
    </source>
</evidence>
<dbReference type="InterPro" id="IPR045428">
    <property type="entry name" value="EACC1"/>
</dbReference>